<accession>A0A1H1NK32</accession>
<feature type="transmembrane region" description="Helical" evidence="6">
    <location>
        <begin position="242"/>
        <end position="268"/>
    </location>
</feature>
<keyword evidence="5 6" id="KW-0472">Membrane</keyword>
<dbReference type="STRING" id="1392877.SAMN05216221_0823"/>
<dbReference type="Pfam" id="PF03176">
    <property type="entry name" value="MMPL"/>
    <property type="match status" value="1"/>
</dbReference>
<evidence type="ECO:0000256" key="1">
    <source>
        <dbReference type="ARBA" id="ARBA00004651"/>
    </source>
</evidence>
<evidence type="ECO:0000256" key="4">
    <source>
        <dbReference type="ARBA" id="ARBA00022989"/>
    </source>
</evidence>
<feature type="transmembrane region" description="Helical" evidence="6">
    <location>
        <begin position="375"/>
        <end position="403"/>
    </location>
</feature>
<dbReference type="AlphaFoldDB" id="A0A1H1NK32"/>
<feature type="transmembrane region" description="Helical" evidence="6">
    <location>
        <begin position="302"/>
        <end position="319"/>
    </location>
</feature>
<dbReference type="EMBL" id="LT629751">
    <property type="protein sequence ID" value="SDR99233.1"/>
    <property type="molecule type" value="Genomic_DNA"/>
</dbReference>
<sequence length="805" mass="86793">MAIGHSTDDFAAIASLADFDRHSGNRLERLLFNHRSLVIGVCLLLTLLFAVAATGLRLNASFLKTIPANHPFVLNFLAHADELKGSANAVRIAVAVPEGREGDIFSAEYMETLRQINDDLYLVPGVDRAFMKSLWTPLTRWQGVTEEGFDGGPVVPDGFDGSAESLAILRANVERSGEIGQLVARDLRSTIVHVPLLDIDPKTGQALDYQTLSDALEEIRSRYQAKGMDIHIIGFAKVMGDLIAGLQAVLGFFAVAVLITTAILYYFTRCWRSTLVVQGCTLVGVIWLLGCLPLLGYELNPYSILIPFLVYAIGVSHGAQKMNGIMQDVGRGTHKLIAARYTFRRLFAAGMTALLADVVGFAVLTIVDVPVIQELAIIASVGVGILVFTNLALLPIMLSYTGVSPLAAARSLKLEAGEAGGPRLLGVFERFTGPRPAALALLVALGIGLFALLVGRELKVGDLDPGAPELRADSRYNRDNQFVIGHYQASSDVFVVMVATPAGQCIDYATLRKVEELEWRLRQLPGVEGTSSIAGLARKINVGMNEGNLKWNELLPNQAMINAAAIRSPRELFNDTCDLLSVYAYLKDHKADTLSDVVAVTERFAAEYDDQRARFLLAAGNAGIESATNIVVKQANGQMLLGVYLAVTLLCFAAFRSWRAVVCAILPLILTSLLAEALMVKLGMGLKVATLPVVALGVGIGVDYALYILSVTLFWLKRGASLAEAYARALQFTGRVVVFTGLTLSLGVVTWIFSPIKFQADMGVLLTFMFLCNMLVALVLVPALACFMLRPAATVACASSQEVPA</sequence>
<evidence type="ECO:0000256" key="3">
    <source>
        <dbReference type="ARBA" id="ARBA00022692"/>
    </source>
</evidence>
<feature type="transmembrane region" description="Helical" evidence="6">
    <location>
        <begin position="660"/>
        <end position="679"/>
    </location>
</feature>
<dbReference type="RefSeq" id="WP_090347736.1">
    <property type="nucleotide sequence ID" value="NZ_LT629751.1"/>
</dbReference>
<feature type="transmembrane region" description="Helical" evidence="6">
    <location>
        <begin position="36"/>
        <end position="56"/>
    </location>
</feature>
<keyword evidence="3 6" id="KW-0812">Transmembrane</keyword>
<keyword evidence="2" id="KW-1003">Cell membrane</keyword>
<dbReference type="OrthoDB" id="5963930at2"/>
<evidence type="ECO:0000259" key="7">
    <source>
        <dbReference type="PROSITE" id="PS50156"/>
    </source>
</evidence>
<keyword evidence="9" id="KW-1185">Reference proteome</keyword>
<dbReference type="PROSITE" id="PS50156">
    <property type="entry name" value="SSD"/>
    <property type="match status" value="1"/>
</dbReference>
<evidence type="ECO:0000313" key="9">
    <source>
        <dbReference type="Proteomes" id="UP000243359"/>
    </source>
</evidence>
<gene>
    <name evidence="8" type="ORF">SAMN05216221_0823</name>
</gene>
<evidence type="ECO:0000256" key="5">
    <source>
        <dbReference type="ARBA" id="ARBA00023136"/>
    </source>
</evidence>
<keyword evidence="4 6" id="KW-1133">Transmembrane helix</keyword>
<feature type="transmembrane region" description="Helical" evidence="6">
    <location>
        <begin position="346"/>
        <end position="369"/>
    </location>
</feature>
<name>A0A1H1NK32_9PSED</name>
<dbReference type="Gene3D" id="1.20.1640.10">
    <property type="entry name" value="Multidrug efflux transporter AcrB transmembrane domain"/>
    <property type="match status" value="2"/>
</dbReference>
<reference evidence="9" key="1">
    <citation type="submission" date="2016-10" db="EMBL/GenBank/DDBJ databases">
        <authorList>
            <person name="Varghese N."/>
            <person name="Submissions S."/>
        </authorList>
    </citation>
    <scope>NUCLEOTIDE SEQUENCE [LARGE SCALE GENOMIC DNA]</scope>
    <source>
        <strain evidence="9">KCTC 32247</strain>
    </source>
</reference>
<dbReference type="GO" id="GO:0005886">
    <property type="term" value="C:plasma membrane"/>
    <property type="evidence" value="ECO:0007669"/>
    <property type="project" value="UniProtKB-SubCell"/>
</dbReference>
<dbReference type="InterPro" id="IPR050545">
    <property type="entry name" value="Mycobact_MmpL"/>
</dbReference>
<evidence type="ECO:0000256" key="2">
    <source>
        <dbReference type="ARBA" id="ARBA00022475"/>
    </source>
</evidence>
<evidence type="ECO:0000256" key="6">
    <source>
        <dbReference type="SAM" id="Phobius"/>
    </source>
</evidence>
<proteinExistence type="predicted"/>
<comment type="subcellular location">
    <subcellularLocation>
        <location evidence="1">Cell membrane</location>
        <topology evidence="1">Multi-pass membrane protein</topology>
    </subcellularLocation>
</comment>
<protein>
    <recommendedName>
        <fullName evidence="7">SSD domain-containing protein</fullName>
    </recommendedName>
</protein>
<organism evidence="8 9">
    <name type="scientific">Pseudomonas oryzae</name>
    <dbReference type="NCBI Taxonomy" id="1392877"/>
    <lineage>
        <taxon>Bacteria</taxon>
        <taxon>Pseudomonadati</taxon>
        <taxon>Pseudomonadota</taxon>
        <taxon>Gammaproteobacteria</taxon>
        <taxon>Pseudomonadales</taxon>
        <taxon>Pseudomonadaceae</taxon>
        <taxon>Pseudomonas</taxon>
    </lineage>
</organism>
<dbReference type="PANTHER" id="PTHR33406">
    <property type="entry name" value="MEMBRANE PROTEIN MJ1562-RELATED"/>
    <property type="match status" value="1"/>
</dbReference>
<feature type="transmembrane region" description="Helical" evidence="6">
    <location>
        <begin position="691"/>
        <end position="716"/>
    </location>
</feature>
<feature type="transmembrane region" description="Helical" evidence="6">
    <location>
        <begin position="736"/>
        <end position="753"/>
    </location>
</feature>
<dbReference type="Proteomes" id="UP000243359">
    <property type="component" value="Chromosome I"/>
</dbReference>
<feature type="transmembrane region" description="Helical" evidence="6">
    <location>
        <begin position="437"/>
        <end position="455"/>
    </location>
</feature>
<dbReference type="InterPro" id="IPR000731">
    <property type="entry name" value="SSD"/>
</dbReference>
<feature type="transmembrane region" description="Helical" evidence="6">
    <location>
        <begin position="275"/>
        <end position="296"/>
    </location>
</feature>
<feature type="transmembrane region" description="Helical" evidence="6">
    <location>
        <begin position="765"/>
        <end position="789"/>
    </location>
</feature>
<dbReference type="InterPro" id="IPR004869">
    <property type="entry name" value="MMPL_dom"/>
</dbReference>
<dbReference type="PANTHER" id="PTHR33406:SF10">
    <property type="entry name" value="SSD DOMAIN-CONTAINING PROTEIN"/>
    <property type="match status" value="1"/>
</dbReference>
<feature type="domain" description="SSD" evidence="7">
    <location>
        <begin position="289"/>
        <end position="400"/>
    </location>
</feature>
<dbReference type="SUPFAM" id="SSF82866">
    <property type="entry name" value="Multidrug efflux transporter AcrB transmembrane domain"/>
    <property type="match status" value="2"/>
</dbReference>
<evidence type="ECO:0000313" key="8">
    <source>
        <dbReference type="EMBL" id="SDR99233.1"/>
    </source>
</evidence>
<feature type="transmembrane region" description="Helical" evidence="6">
    <location>
        <begin position="637"/>
        <end position="655"/>
    </location>
</feature>